<name>A0A078A9Y1_STYLE</name>
<dbReference type="InterPro" id="IPR057352">
    <property type="entry name" value="TPR_TmcB/C"/>
</dbReference>
<keyword evidence="2" id="KW-0472">Membrane</keyword>
<dbReference type="PANTHER" id="PTHR31600:SF2">
    <property type="entry name" value="GAMETE ENRICHED GENE 10 PROTEIN-RELATED"/>
    <property type="match status" value="1"/>
</dbReference>
<feature type="transmembrane region" description="Helical" evidence="2">
    <location>
        <begin position="502"/>
        <end position="525"/>
    </location>
</feature>
<accession>A0A078A9Y1</accession>
<keyword evidence="2" id="KW-0812">Transmembrane</keyword>
<organism evidence="4 5">
    <name type="scientific">Stylonychia lemnae</name>
    <name type="common">Ciliate</name>
    <dbReference type="NCBI Taxonomy" id="5949"/>
    <lineage>
        <taxon>Eukaryota</taxon>
        <taxon>Sar</taxon>
        <taxon>Alveolata</taxon>
        <taxon>Ciliophora</taxon>
        <taxon>Intramacronucleata</taxon>
        <taxon>Spirotrichea</taxon>
        <taxon>Stichotrichia</taxon>
        <taxon>Sporadotrichida</taxon>
        <taxon>Oxytrichidae</taxon>
        <taxon>Stylonychinae</taxon>
        <taxon>Stylonychia</taxon>
    </lineage>
</organism>
<feature type="coiled-coil region" evidence="1">
    <location>
        <begin position="569"/>
        <end position="596"/>
    </location>
</feature>
<dbReference type="PANTHER" id="PTHR31600">
    <property type="entry name" value="TINY MACROCYSTS PROTEIN B-RELATED"/>
    <property type="match status" value="1"/>
</dbReference>
<evidence type="ECO:0000313" key="4">
    <source>
        <dbReference type="EMBL" id="CDW77608.1"/>
    </source>
</evidence>
<reference evidence="4 5" key="1">
    <citation type="submission" date="2014-06" db="EMBL/GenBank/DDBJ databases">
        <authorList>
            <person name="Swart Estienne"/>
        </authorList>
    </citation>
    <scope>NUCLEOTIDE SEQUENCE [LARGE SCALE GENOMIC DNA]</scope>
    <source>
        <strain evidence="4 5">130c</strain>
    </source>
</reference>
<proteinExistence type="predicted"/>
<dbReference type="InParanoid" id="A0A078A9Y1"/>
<dbReference type="Proteomes" id="UP000039865">
    <property type="component" value="Unassembled WGS sequence"/>
</dbReference>
<evidence type="ECO:0000256" key="2">
    <source>
        <dbReference type="SAM" id="Phobius"/>
    </source>
</evidence>
<dbReference type="EMBL" id="CCKQ01006303">
    <property type="protein sequence ID" value="CDW77608.1"/>
    <property type="molecule type" value="Genomic_DNA"/>
</dbReference>
<evidence type="ECO:0000259" key="3">
    <source>
        <dbReference type="Pfam" id="PF25474"/>
    </source>
</evidence>
<gene>
    <name evidence="4" type="primary">Contig11495.g12304</name>
    <name evidence="4" type="ORF">STYLEM_6571</name>
</gene>
<dbReference type="Pfam" id="PF25474">
    <property type="entry name" value="TPR_TmcB"/>
    <property type="match status" value="1"/>
</dbReference>
<evidence type="ECO:0000313" key="5">
    <source>
        <dbReference type="Proteomes" id="UP000039865"/>
    </source>
</evidence>
<protein>
    <recommendedName>
        <fullName evidence="3">TmcB/TmcC TPR repeats domain-containing protein</fullName>
    </recommendedName>
</protein>
<keyword evidence="5" id="KW-1185">Reference proteome</keyword>
<keyword evidence="2" id="KW-1133">Transmembrane helix</keyword>
<evidence type="ECO:0000256" key="1">
    <source>
        <dbReference type="SAM" id="Coils"/>
    </source>
</evidence>
<dbReference type="InterPro" id="IPR052994">
    <property type="entry name" value="Tiny_macrocysts_regulators"/>
</dbReference>
<sequence length="701" mass="82985">MFETVFYHFKHEKISTEMELLEIFLKISKYNHIISSYFRLVEIKDRLTSRMDKQKYAFLQNMIIQSYLAVEKKHDLYDAEKTLQIEQDMVQYKLSIIQTTLQVQRFWLNLSSKNISLEELMDQGDKIVQSYLIYQQRYEQLIRQQPDLAEAVLYHLQFCQNVMNFEQESLHANILYKKIQEKRKIVFQNLYNNQKNYAIVIVTNKNGKKNQVVMVNKIFEDAAGVQAHQVIDKNINNFMPIMVAINHDRLIDHYLKSYNGSPYNRVYERVWLKKPDESILPVRAQLITCVSQTHGLLLVVFVEIAPPIEFKNMLYQSTTPYFLISDEHGFIYNSTPNFVEKFFKTKDSFIQDYRFKISDIFPFINNFTDEELDTSVETRMNKYFFNTMIDQQKFLDIKLKVINYNFKLGIKVKELIFVESLKTVINFDTLSNQSASNNELSDQYKNNAELYESNEGTNFEYSGGSQSSQSSNDVLFKSLVQKKNELDINQLPTTFLNLKRGVFIFFFLMISNLIALLTVTLVSNFQYIKDEESIKNTMYLNREFSNLRLSFRLLIIISQRGNNTAFLDYQDIINHLNDFQQQIQTFQNRLQQDEHSKGTDLYKFINDRELILEELQLDGNFTTTQVTLNTGFQQFISKIVPILQKNETQLVQIFKNFFIMTQMPNKTQTERDAWFVIQNGNHNLWNYLQQLSDLYIEMGQS</sequence>
<keyword evidence="1" id="KW-0175">Coiled coil</keyword>
<dbReference type="AlphaFoldDB" id="A0A078A9Y1"/>
<dbReference type="Gene3D" id="3.30.450.20">
    <property type="entry name" value="PAS domain"/>
    <property type="match status" value="1"/>
</dbReference>
<feature type="domain" description="TmcB/TmcC TPR repeats" evidence="3">
    <location>
        <begin position="81"/>
        <end position="182"/>
    </location>
</feature>